<dbReference type="UniPathway" id="UPA00051">
    <property type="reaction ID" value="UER00465"/>
</dbReference>
<protein>
    <recommendedName>
        <fullName evidence="4 12">Homoserine dehydrogenase</fullName>
        <ecNumber evidence="4 12">1.1.1.3</ecNumber>
    </recommendedName>
</protein>
<comment type="cofactor">
    <cofactor evidence="1">
        <name>a metal cation</name>
        <dbReference type="ChEBI" id="CHEBI:25213"/>
    </cofactor>
</comment>
<dbReference type="EMBL" id="RBLG01000001">
    <property type="protein sequence ID" value="RKS56120.1"/>
    <property type="molecule type" value="Genomic_DNA"/>
</dbReference>
<dbReference type="OrthoDB" id="9799110at2"/>
<dbReference type="PROSITE" id="PS01042">
    <property type="entry name" value="HOMOSER_DHGENASE"/>
    <property type="match status" value="1"/>
</dbReference>
<comment type="similarity">
    <text evidence="13">Belongs to the homoserine dehydrogenase family.</text>
</comment>
<evidence type="ECO:0000256" key="2">
    <source>
        <dbReference type="ARBA" id="ARBA00005056"/>
    </source>
</evidence>
<keyword evidence="17" id="KW-1185">Reference proteome</keyword>
<comment type="catalytic activity">
    <reaction evidence="11">
        <text>L-homoserine + NAD(+) = L-aspartate 4-semialdehyde + NADH + H(+)</text>
        <dbReference type="Rhea" id="RHEA:15757"/>
        <dbReference type="ChEBI" id="CHEBI:15378"/>
        <dbReference type="ChEBI" id="CHEBI:57476"/>
        <dbReference type="ChEBI" id="CHEBI:57540"/>
        <dbReference type="ChEBI" id="CHEBI:57945"/>
        <dbReference type="ChEBI" id="CHEBI:537519"/>
        <dbReference type="EC" id="1.1.1.3"/>
    </reaction>
    <physiologicalReaction direction="right-to-left" evidence="11">
        <dbReference type="Rhea" id="RHEA:15759"/>
    </physiologicalReaction>
</comment>
<evidence type="ECO:0000256" key="3">
    <source>
        <dbReference type="ARBA" id="ARBA00005062"/>
    </source>
</evidence>
<evidence type="ECO:0000259" key="15">
    <source>
        <dbReference type="Pfam" id="PF03447"/>
    </source>
</evidence>
<dbReference type="GO" id="GO:0009089">
    <property type="term" value="P:lysine biosynthetic process via diaminopimelate"/>
    <property type="evidence" value="ECO:0007669"/>
    <property type="project" value="UniProtKB-ARBA"/>
</dbReference>
<name>A0A495PZZ8_9FLAO</name>
<comment type="catalytic activity">
    <reaction evidence="10">
        <text>L-homoserine + NADP(+) = L-aspartate 4-semialdehyde + NADPH + H(+)</text>
        <dbReference type="Rhea" id="RHEA:15761"/>
        <dbReference type="ChEBI" id="CHEBI:15378"/>
        <dbReference type="ChEBI" id="CHEBI:57476"/>
        <dbReference type="ChEBI" id="CHEBI:57783"/>
        <dbReference type="ChEBI" id="CHEBI:58349"/>
        <dbReference type="ChEBI" id="CHEBI:537519"/>
        <dbReference type="EC" id="1.1.1.3"/>
    </reaction>
    <physiologicalReaction direction="right-to-left" evidence="10">
        <dbReference type="Rhea" id="RHEA:15763"/>
    </physiologicalReaction>
</comment>
<dbReference type="Gene3D" id="3.40.50.720">
    <property type="entry name" value="NAD(P)-binding Rossmann-like Domain"/>
    <property type="match status" value="1"/>
</dbReference>
<evidence type="ECO:0000256" key="12">
    <source>
        <dbReference type="RuleBase" id="RU000579"/>
    </source>
</evidence>
<keyword evidence="8 12" id="KW-0560">Oxidoreductase</keyword>
<gene>
    <name evidence="16" type="ORF">BC962_1099</name>
</gene>
<dbReference type="Pfam" id="PF00742">
    <property type="entry name" value="Homoserine_dh"/>
    <property type="match status" value="1"/>
</dbReference>
<comment type="pathway">
    <text evidence="2 12">Amino-acid biosynthesis; L-threonine biosynthesis; L-threonine from L-aspartate: step 3/5.</text>
</comment>
<evidence type="ECO:0000256" key="11">
    <source>
        <dbReference type="ARBA" id="ARBA00049031"/>
    </source>
</evidence>
<dbReference type="Proteomes" id="UP000276282">
    <property type="component" value="Unassembled WGS sequence"/>
</dbReference>
<reference evidence="16 17" key="1">
    <citation type="submission" date="2018-10" db="EMBL/GenBank/DDBJ databases">
        <title>Genomic Encyclopedia of Archaeal and Bacterial Type Strains, Phase II (KMG-II): from individual species to whole genera.</title>
        <authorList>
            <person name="Goeker M."/>
        </authorList>
    </citation>
    <scope>NUCLEOTIDE SEQUENCE [LARGE SCALE GENOMIC DNA]</scope>
    <source>
        <strain evidence="16 17">DSM 19839</strain>
    </source>
</reference>
<dbReference type="GO" id="GO:0009090">
    <property type="term" value="P:homoserine biosynthetic process"/>
    <property type="evidence" value="ECO:0007669"/>
    <property type="project" value="UniProtKB-ARBA"/>
</dbReference>
<evidence type="ECO:0000256" key="6">
    <source>
        <dbReference type="ARBA" id="ARBA00022697"/>
    </source>
</evidence>
<sequence>MKKIHIILFGVGNVGSTLINQILDAREQLKKQSKIEINVPVVVNSTSAFYEEKCVRPSWRTDFKYFGVPYTVDTVLKYIKKEAYKNVIIVDATASKEFVQNYSTFIKNGYDIVASNKSANTLSTIFYNNLRKQLRKNKTEFLYETNVGAGLPIIQTLQRLYASGEKVTKVSGVFSGSLSYIFNQFSQQNKMFDSLLAEAGIKGLTERDPRIDLSGKDVAEKLLVLARELHMKKELVDVKIESLVPKHLNGRSSVSHFKDNLSDLNLDFDELKDELKPDEVLRHIGELDVISGKLEVKLVKVKTNTSFGSLKNAEASFEIYTESNGQFPIVIQGAAAGTGVAARGILADLTKLAEKYKK</sequence>
<dbReference type="Gene3D" id="3.30.360.10">
    <property type="entry name" value="Dihydrodipicolinate Reductase, domain 2"/>
    <property type="match status" value="1"/>
</dbReference>
<dbReference type="GO" id="GO:0050661">
    <property type="term" value="F:NADP binding"/>
    <property type="evidence" value="ECO:0007669"/>
    <property type="project" value="InterPro"/>
</dbReference>
<dbReference type="PANTHER" id="PTHR43070">
    <property type="match status" value="1"/>
</dbReference>
<feature type="domain" description="Homoserine dehydrogenase catalytic" evidence="14">
    <location>
        <begin position="152"/>
        <end position="349"/>
    </location>
</feature>
<dbReference type="InterPro" id="IPR005106">
    <property type="entry name" value="Asp/hSer_DH_NAD-bd"/>
</dbReference>
<evidence type="ECO:0000256" key="4">
    <source>
        <dbReference type="ARBA" id="ARBA00013213"/>
    </source>
</evidence>
<evidence type="ECO:0000256" key="7">
    <source>
        <dbReference type="ARBA" id="ARBA00022857"/>
    </source>
</evidence>
<dbReference type="GO" id="GO:0009086">
    <property type="term" value="P:methionine biosynthetic process"/>
    <property type="evidence" value="ECO:0007669"/>
    <property type="project" value="UniProtKB-KW"/>
</dbReference>
<evidence type="ECO:0000256" key="1">
    <source>
        <dbReference type="ARBA" id="ARBA00001920"/>
    </source>
</evidence>
<keyword evidence="5 12" id="KW-0028">Amino-acid biosynthesis</keyword>
<dbReference type="FunFam" id="3.30.360.10:FF:000006">
    <property type="entry name" value="Bifunctional aspartokinase/homoserine dehydrogenase"/>
    <property type="match status" value="1"/>
</dbReference>
<dbReference type="InterPro" id="IPR036291">
    <property type="entry name" value="NAD(P)-bd_dom_sf"/>
</dbReference>
<dbReference type="InterPro" id="IPR011147">
    <property type="entry name" value="Bifunc_Aspkin/hSer_DH"/>
</dbReference>
<dbReference type="PANTHER" id="PTHR43070:SF5">
    <property type="entry name" value="HOMOSERINE DEHYDROGENASE"/>
    <property type="match status" value="1"/>
</dbReference>
<dbReference type="UniPathway" id="UPA00050">
    <property type="reaction ID" value="UER00063"/>
</dbReference>
<dbReference type="GO" id="GO:0004412">
    <property type="term" value="F:homoserine dehydrogenase activity"/>
    <property type="evidence" value="ECO:0007669"/>
    <property type="project" value="UniProtKB-EC"/>
</dbReference>
<dbReference type="RefSeq" id="WP_121344841.1">
    <property type="nucleotide sequence ID" value="NZ_RBLG01000001.1"/>
</dbReference>
<keyword evidence="6 12" id="KW-0791">Threonine biosynthesis</keyword>
<comment type="pathway">
    <text evidence="3 12">Amino-acid biosynthesis; L-methionine biosynthesis via de novo pathway; L-homoserine from L-aspartate: step 3/3.</text>
</comment>
<organism evidence="16 17">
    <name type="scientific">Gillisia mitskevichiae</name>
    <dbReference type="NCBI Taxonomy" id="270921"/>
    <lineage>
        <taxon>Bacteria</taxon>
        <taxon>Pseudomonadati</taxon>
        <taxon>Bacteroidota</taxon>
        <taxon>Flavobacteriia</taxon>
        <taxon>Flavobacteriales</taxon>
        <taxon>Flavobacteriaceae</taxon>
        <taxon>Gillisia</taxon>
    </lineage>
</organism>
<accession>A0A495PZZ8</accession>
<dbReference type="EC" id="1.1.1.3" evidence="4 12"/>
<evidence type="ECO:0000313" key="17">
    <source>
        <dbReference type="Proteomes" id="UP000276282"/>
    </source>
</evidence>
<evidence type="ECO:0000256" key="10">
    <source>
        <dbReference type="ARBA" id="ARBA00048841"/>
    </source>
</evidence>
<comment type="caution">
    <text evidence="16">The sequence shown here is derived from an EMBL/GenBank/DDBJ whole genome shotgun (WGS) entry which is preliminary data.</text>
</comment>
<keyword evidence="9 12" id="KW-0486">Methionine biosynthesis</keyword>
<proteinExistence type="inferred from homology"/>
<dbReference type="GO" id="GO:0009088">
    <property type="term" value="P:threonine biosynthetic process"/>
    <property type="evidence" value="ECO:0007669"/>
    <property type="project" value="UniProtKB-UniPathway"/>
</dbReference>
<dbReference type="InterPro" id="IPR019811">
    <property type="entry name" value="HDH_CS"/>
</dbReference>
<evidence type="ECO:0000259" key="14">
    <source>
        <dbReference type="Pfam" id="PF00742"/>
    </source>
</evidence>
<dbReference type="Pfam" id="PF03447">
    <property type="entry name" value="NAD_binding_3"/>
    <property type="match status" value="1"/>
</dbReference>
<evidence type="ECO:0000256" key="8">
    <source>
        <dbReference type="ARBA" id="ARBA00023002"/>
    </source>
</evidence>
<keyword evidence="7 12" id="KW-0521">NADP</keyword>
<evidence type="ECO:0000256" key="9">
    <source>
        <dbReference type="ARBA" id="ARBA00023167"/>
    </source>
</evidence>
<evidence type="ECO:0000256" key="5">
    <source>
        <dbReference type="ARBA" id="ARBA00022605"/>
    </source>
</evidence>
<evidence type="ECO:0000313" key="16">
    <source>
        <dbReference type="EMBL" id="RKS56120.1"/>
    </source>
</evidence>
<dbReference type="InterPro" id="IPR001342">
    <property type="entry name" value="HDH_cat"/>
</dbReference>
<dbReference type="SUPFAM" id="SSF55347">
    <property type="entry name" value="Glyceraldehyde-3-phosphate dehydrogenase-like, C-terminal domain"/>
    <property type="match status" value="1"/>
</dbReference>
<evidence type="ECO:0000256" key="13">
    <source>
        <dbReference type="RuleBase" id="RU004171"/>
    </source>
</evidence>
<dbReference type="SUPFAM" id="SSF51735">
    <property type="entry name" value="NAD(P)-binding Rossmann-fold domains"/>
    <property type="match status" value="1"/>
</dbReference>
<dbReference type="AlphaFoldDB" id="A0A495PZZ8"/>
<feature type="domain" description="Aspartate/homoserine dehydrogenase NAD-binding" evidence="15">
    <location>
        <begin position="10"/>
        <end position="144"/>
    </location>
</feature>